<dbReference type="InterPro" id="IPR005586">
    <property type="entry name" value="ABC_trans_aux"/>
</dbReference>
<keyword evidence="4" id="KW-1185">Reference proteome</keyword>
<dbReference type="SUPFAM" id="SSF159594">
    <property type="entry name" value="XCC0632-like"/>
    <property type="match status" value="1"/>
</dbReference>
<organism evidence="3 4">
    <name type="scientific">Pacificimonas flava</name>
    <dbReference type="NCBI Taxonomy" id="1234595"/>
    <lineage>
        <taxon>Bacteria</taxon>
        <taxon>Pseudomonadati</taxon>
        <taxon>Pseudomonadota</taxon>
        <taxon>Alphaproteobacteria</taxon>
        <taxon>Sphingomonadales</taxon>
        <taxon>Sphingosinicellaceae</taxon>
        <taxon>Pacificimonas</taxon>
    </lineage>
</organism>
<gene>
    <name evidence="3" type="ORF">C725_0566</name>
</gene>
<dbReference type="AlphaFoldDB" id="M2TAH4"/>
<dbReference type="Gene3D" id="3.40.50.10610">
    <property type="entry name" value="ABC-type transport auxiliary lipoprotein component"/>
    <property type="match status" value="1"/>
</dbReference>
<dbReference type="Pfam" id="PF03886">
    <property type="entry name" value="ABC_trans_aux"/>
    <property type="match status" value="1"/>
</dbReference>
<sequence>MIVPRAAIALAALPFVAGCVGGLLGEGDSDQLYRLQAELPASQGGSAAGVPAAQRTAIVLLPLSFAPEIEGDRMLAGRGREAFYIKDARWVAPAPSLVSDALASAFDVRAPALLLADRRDNAGAEFALEVHVTRFEARYPAGTDVESEAAPVAIFAGEARLRGRGREPVAVRSFSSAVPARENRVSAIVDAHAEGVSTAAAELADWTQAAIAAAPARNVTGPDKGESGSVRSDGEP</sequence>
<dbReference type="OrthoDB" id="7465901at2"/>
<name>M2TAH4_9SPHN</name>
<comment type="caution">
    <text evidence="3">The sequence shown here is derived from an EMBL/GenBank/DDBJ whole genome shotgun (WGS) entry which is preliminary data.</text>
</comment>
<evidence type="ECO:0000313" key="4">
    <source>
        <dbReference type="Proteomes" id="UP000011717"/>
    </source>
</evidence>
<feature type="region of interest" description="Disordered" evidence="1">
    <location>
        <begin position="215"/>
        <end position="236"/>
    </location>
</feature>
<protein>
    <recommendedName>
        <fullName evidence="2">ABC-type transport auxiliary lipoprotein component domain-containing protein</fullName>
    </recommendedName>
</protein>
<dbReference type="EMBL" id="AMRV01000002">
    <property type="protein sequence ID" value="EMD83594.1"/>
    <property type="molecule type" value="Genomic_DNA"/>
</dbReference>
<evidence type="ECO:0000256" key="1">
    <source>
        <dbReference type="SAM" id="MobiDB-lite"/>
    </source>
</evidence>
<dbReference type="Proteomes" id="UP000011717">
    <property type="component" value="Unassembled WGS sequence"/>
</dbReference>
<proteinExistence type="predicted"/>
<dbReference type="PROSITE" id="PS51257">
    <property type="entry name" value="PROKAR_LIPOPROTEIN"/>
    <property type="match status" value="1"/>
</dbReference>
<feature type="domain" description="ABC-type transport auxiliary lipoprotein component" evidence="2">
    <location>
        <begin position="47"/>
        <end position="204"/>
    </location>
</feature>
<dbReference type="RefSeq" id="WP_008600023.1">
    <property type="nucleotide sequence ID" value="NZ_AMRV01000002.1"/>
</dbReference>
<accession>M2TAH4</accession>
<reference evidence="3 4" key="1">
    <citation type="journal article" date="2013" name="Genome Announc.">
        <title>Draft Genome Sequence of Strain JLT2015T, Belonging to the Family Sphingomonadaceae of the Alphaproteobacteria.</title>
        <authorList>
            <person name="Tang K."/>
            <person name="Liu K."/>
            <person name="Li S."/>
            <person name="Jiao N."/>
        </authorList>
    </citation>
    <scope>NUCLEOTIDE SEQUENCE [LARGE SCALE GENOMIC DNA]</scope>
    <source>
        <strain evidence="3 4">JLT2015</strain>
    </source>
</reference>
<evidence type="ECO:0000259" key="2">
    <source>
        <dbReference type="Pfam" id="PF03886"/>
    </source>
</evidence>
<evidence type="ECO:0000313" key="3">
    <source>
        <dbReference type="EMBL" id="EMD83594.1"/>
    </source>
</evidence>